<reference evidence="15" key="1">
    <citation type="submission" date="2018-04" db="EMBL/GenBank/DDBJ databases">
        <title>Draft genome sequence of the Candidatus Spirobacillus cienkowskii, a pathogen of freshwater Daphnia species, reconstructed from hemolymph metagenomic reads.</title>
        <authorList>
            <person name="Bresciani L."/>
            <person name="Lemos L.N."/>
            <person name="Wale N."/>
            <person name="Lin J.Y."/>
            <person name="Fernandes G.R."/>
            <person name="Duffy M.A."/>
            <person name="Rodrigues J.M."/>
        </authorList>
    </citation>
    <scope>NUCLEOTIDE SEQUENCE [LARGE SCALE GENOMIC DNA]</scope>
    <source>
        <strain evidence="15">Binning01</strain>
    </source>
</reference>
<keyword evidence="8 13" id="KW-0472">Membrane</keyword>
<evidence type="ECO:0000256" key="8">
    <source>
        <dbReference type="ARBA" id="ARBA00023136"/>
    </source>
</evidence>
<dbReference type="InterPro" id="IPR050059">
    <property type="entry name" value="ATP_synthase_B_chain"/>
</dbReference>
<comment type="function">
    <text evidence="11">Component of the F(0) channel, it forms part of the peripheral stalk, linking F(1) to F(0). The b'-subunit is a diverged and duplicated form of b found in plants and photosynthetic bacteria.</text>
</comment>
<dbReference type="CDD" id="cd06503">
    <property type="entry name" value="ATP-synt_Fo_b"/>
    <property type="match status" value="1"/>
</dbReference>
<dbReference type="PANTHER" id="PTHR33445">
    <property type="entry name" value="ATP SYNTHASE SUBUNIT B', CHLOROPLASTIC"/>
    <property type="match status" value="1"/>
</dbReference>
<keyword evidence="13" id="KW-1003">Cell membrane</keyword>
<evidence type="ECO:0000256" key="12">
    <source>
        <dbReference type="ARBA" id="ARBA00037847"/>
    </source>
</evidence>
<dbReference type="GO" id="GO:0046961">
    <property type="term" value="F:proton-transporting ATPase activity, rotational mechanism"/>
    <property type="evidence" value="ECO:0007669"/>
    <property type="project" value="TreeGrafter"/>
</dbReference>
<evidence type="ECO:0000256" key="13">
    <source>
        <dbReference type="HAMAP-Rule" id="MF_01398"/>
    </source>
</evidence>
<dbReference type="Pfam" id="PF00430">
    <property type="entry name" value="ATP-synt_B"/>
    <property type="match status" value="1"/>
</dbReference>
<keyword evidence="4 13" id="KW-0812">Transmembrane</keyword>
<keyword evidence="14" id="KW-0175">Coiled coil</keyword>
<dbReference type="GO" id="GO:0046933">
    <property type="term" value="F:proton-transporting ATP synthase activity, rotational mechanism"/>
    <property type="evidence" value="ECO:0007669"/>
    <property type="project" value="UniProtKB-UniRule"/>
</dbReference>
<evidence type="ECO:0000256" key="1">
    <source>
        <dbReference type="ARBA" id="ARBA00005513"/>
    </source>
</evidence>
<feature type="transmembrane region" description="Helical" evidence="13">
    <location>
        <begin position="20"/>
        <end position="42"/>
    </location>
</feature>
<accession>A0A369KRM6</accession>
<name>A0A369KRM6_9BACT</name>
<dbReference type="GO" id="GO:0045259">
    <property type="term" value="C:proton-transporting ATP synthase complex"/>
    <property type="evidence" value="ECO:0007669"/>
    <property type="project" value="UniProtKB-KW"/>
</dbReference>
<evidence type="ECO:0000313" key="16">
    <source>
        <dbReference type="Proteomes" id="UP000253934"/>
    </source>
</evidence>
<comment type="function">
    <text evidence="10 13">F(1)F(0) ATP synthase produces ATP from ADP in the presence of a proton or sodium gradient. F-type ATPases consist of two structural domains, F(1) containing the extramembraneous catalytic core and F(0) containing the membrane proton channel, linked together by a central stalk and a peripheral stalk. During catalysis, ATP synthesis in the catalytic domain of F(1) is coupled via a rotary mechanism of the central stalk subunits to proton translocation.</text>
</comment>
<evidence type="ECO:0000256" key="14">
    <source>
        <dbReference type="SAM" id="Coils"/>
    </source>
</evidence>
<feature type="transmembrane region" description="Helical" evidence="13">
    <location>
        <begin position="143"/>
        <end position="160"/>
    </location>
</feature>
<keyword evidence="7 13" id="KW-0406">Ion transport</keyword>
<protein>
    <recommendedName>
        <fullName evidence="13">ATP synthase subunit b</fullName>
    </recommendedName>
    <alternativeName>
        <fullName evidence="13">ATP synthase F(0) sector subunit b</fullName>
    </alternativeName>
    <alternativeName>
        <fullName evidence="13">ATPase subunit I</fullName>
    </alternativeName>
    <alternativeName>
        <fullName evidence="13">F-type ATPase subunit b</fullName>
        <shortName evidence="13">F-ATPase subunit b</shortName>
    </alternativeName>
</protein>
<evidence type="ECO:0000256" key="2">
    <source>
        <dbReference type="ARBA" id="ARBA00022448"/>
    </source>
</evidence>
<keyword evidence="16" id="KW-1185">Reference proteome</keyword>
<evidence type="ECO:0000256" key="6">
    <source>
        <dbReference type="ARBA" id="ARBA00022989"/>
    </source>
</evidence>
<dbReference type="PANTHER" id="PTHR33445:SF2">
    <property type="entry name" value="ATP SYNTHASE SUBUNIT B', CHLOROPLASTIC"/>
    <property type="match status" value="1"/>
</dbReference>
<evidence type="ECO:0000256" key="10">
    <source>
        <dbReference type="ARBA" id="ARBA00025198"/>
    </source>
</evidence>
<organism evidence="15 16">
    <name type="scientific">Spirobacillus cienkowskii</name>
    <dbReference type="NCBI Taxonomy" id="495820"/>
    <lineage>
        <taxon>Bacteria</taxon>
        <taxon>Pseudomonadati</taxon>
        <taxon>Bdellovibrionota</taxon>
        <taxon>Oligoflexia</taxon>
        <taxon>Silvanigrellales</taxon>
        <taxon>Spirobacillus</taxon>
    </lineage>
</organism>
<evidence type="ECO:0000256" key="4">
    <source>
        <dbReference type="ARBA" id="ARBA00022692"/>
    </source>
</evidence>
<gene>
    <name evidence="13" type="primary">atpF</name>
    <name evidence="15" type="ORF">DCC88_00425</name>
</gene>
<dbReference type="InterPro" id="IPR002146">
    <property type="entry name" value="ATP_synth_b/b'su_bac/chlpt"/>
</dbReference>
<dbReference type="HAMAP" id="MF_01398">
    <property type="entry name" value="ATP_synth_b_bprime"/>
    <property type="match status" value="1"/>
</dbReference>
<comment type="subunit">
    <text evidence="13">F-type ATPases have 2 components, F(1) - the catalytic core - and F(0) - the membrane proton channel. F(1) has five subunits: alpha(3), beta(3), gamma(1), delta(1), epsilon(1). F(0) has three main subunits: a(1), b(2) and c(10-14). The alpha and beta chains form an alternating ring which encloses part of the gamma chain. F(1) is attached to F(0) by a central stalk formed by the gamma and epsilon chains, while a peripheral stalk is formed by the delta and b chains.</text>
</comment>
<comment type="subcellular location">
    <subcellularLocation>
        <location evidence="13">Cell membrane</location>
        <topology evidence="13">Single-pass membrane protein</topology>
    </subcellularLocation>
    <subcellularLocation>
        <location evidence="12">Endomembrane system</location>
        <topology evidence="12">Single-pass membrane protein</topology>
    </subcellularLocation>
</comment>
<feature type="coiled-coil region" evidence="14">
    <location>
        <begin position="203"/>
        <end position="251"/>
    </location>
</feature>
<proteinExistence type="inferred from homology"/>
<dbReference type="GO" id="GO:0005886">
    <property type="term" value="C:plasma membrane"/>
    <property type="evidence" value="ECO:0007669"/>
    <property type="project" value="UniProtKB-SubCell"/>
</dbReference>
<dbReference type="Proteomes" id="UP000253934">
    <property type="component" value="Unassembled WGS sequence"/>
</dbReference>
<comment type="caution">
    <text evidence="15">The sequence shown here is derived from an EMBL/GenBank/DDBJ whole genome shotgun (WGS) entry which is preliminary data.</text>
</comment>
<dbReference type="EMBL" id="QOVW01000002">
    <property type="protein sequence ID" value="RDB37291.1"/>
    <property type="molecule type" value="Genomic_DNA"/>
</dbReference>
<keyword evidence="5 13" id="KW-0375">Hydrogen ion transport</keyword>
<keyword evidence="6 13" id="KW-1133">Transmembrane helix</keyword>
<evidence type="ECO:0000256" key="9">
    <source>
        <dbReference type="ARBA" id="ARBA00023310"/>
    </source>
</evidence>
<keyword evidence="2 13" id="KW-0813">Transport</keyword>
<dbReference type="GO" id="GO:0012505">
    <property type="term" value="C:endomembrane system"/>
    <property type="evidence" value="ECO:0007669"/>
    <property type="project" value="UniProtKB-SubCell"/>
</dbReference>
<feature type="transmembrane region" description="Helical" evidence="13">
    <location>
        <begin position="180"/>
        <end position="198"/>
    </location>
</feature>
<evidence type="ECO:0000256" key="7">
    <source>
        <dbReference type="ARBA" id="ARBA00023065"/>
    </source>
</evidence>
<evidence type="ECO:0000256" key="11">
    <source>
        <dbReference type="ARBA" id="ARBA00025614"/>
    </source>
</evidence>
<keyword evidence="3 13" id="KW-0138">CF(0)</keyword>
<keyword evidence="9 13" id="KW-0066">ATP synthesis</keyword>
<comment type="similarity">
    <text evidence="1 13">Belongs to the ATPase B chain family.</text>
</comment>
<evidence type="ECO:0000256" key="3">
    <source>
        <dbReference type="ARBA" id="ARBA00022547"/>
    </source>
</evidence>
<evidence type="ECO:0000256" key="5">
    <source>
        <dbReference type="ARBA" id="ARBA00022781"/>
    </source>
</evidence>
<dbReference type="RefSeq" id="WP_338636286.1">
    <property type="nucleotide sequence ID" value="NZ_CP146516.1"/>
</dbReference>
<dbReference type="AlphaFoldDB" id="A0A369KRM6"/>
<sequence length="333" mass="37895">MAGSLDIYPFHDTEGAIRFGIQIAIFMIGVIVAQKYIITPAIKLHNERKRRTVGSAENSRLEVERARKLENDYLSSLKKGAEEARKLREQEINAAHKSANELILENQKKSEAFLNSVQKNLDLEISAAKSSLPSQVKELVDTIYKKIGIVVVLLILGFGFKSESAMAASAVGEFSFWYSVFWPYFQFVLFLIALVFFARKPILSLLEKNRSELRTRLSEAREAAILAERKVKEYESKVATLENEVNELKERSLLDAKIERDKIMSEAVKLSESILKDAERTAKELIMRSKEELRQELFNLALNEVEKSLTPDDLQKLDLKLKLETIDGIKSLN</sequence>
<evidence type="ECO:0000313" key="15">
    <source>
        <dbReference type="EMBL" id="RDB37291.1"/>
    </source>
</evidence>
<comment type="caution">
    <text evidence="13">Lacks conserved residue(s) required for the propagation of feature annotation.</text>
</comment>